<dbReference type="NCBIfam" id="TIGR01352">
    <property type="entry name" value="tonB_Cterm"/>
    <property type="match status" value="1"/>
</dbReference>
<keyword evidence="6" id="KW-0812">Transmembrane</keyword>
<evidence type="ECO:0000256" key="1">
    <source>
        <dbReference type="ARBA" id="ARBA00004383"/>
    </source>
</evidence>
<keyword evidence="3 10" id="KW-0813">Transport</keyword>
<evidence type="ECO:0000313" key="13">
    <source>
        <dbReference type="EMBL" id="HHH13844.1"/>
    </source>
</evidence>
<dbReference type="InterPro" id="IPR003538">
    <property type="entry name" value="TonB"/>
</dbReference>
<dbReference type="PANTHER" id="PTHR33446">
    <property type="entry name" value="PROTEIN TONB-RELATED"/>
    <property type="match status" value="1"/>
</dbReference>
<dbReference type="GO" id="GO:0055085">
    <property type="term" value="P:transmembrane transport"/>
    <property type="evidence" value="ECO:0007669"/>
    <property type="project" value="InterPro"/>
</dbReference>
<sequence length="169" mass="18755">FIRVKEERQVRTKQRVLPPKPPLPKKPPPPPPPLSVAEQAPVSMKLAPMEMPRFTPPGVRGGPFLGTLGQVGAGSTDAELIPLVKIAPRYPRRAALAGKEGWVKLEFTVTETGAVKDVTVVEAHPRGLFDRAAKRAILKWKFKPKVVEGKPVARRAVQVIEFKLEKRRR</sequence>
<keyword evidence="8" id="KW-1133">Transmembrane helix</keyword>
<dbReference type="GO" id="GO:0005886">
    <property type="term" value="C:plasma membrane"/>
    <property type="evidence" value="ECO:0007669"/>
    <property type="project" value="UniProtKB-SubCell"/>
</dbReference>
<keyword evidence="9" id="KW-0472">Membrane</keyword>
<dbReference type="SUPFAM" id="SSF74653">
    <property type="entry name" value="TolA/TonB C-terminal domain"/>
    <property type="match status" value="1"/>
</dbReference>
<gene>
    <name evidence="13" type="ORF">ENJ98_06360</name>
</gene>
<dbReference type="InterPro" id="IPR006260">
    <property type="entry name" value="TonB/TolA_C"/>
</dbReference>
<evidence type="ECO:0000256" key="7">
    <source>
        <dbReference type="ARBA" id="ARBA00022927"/>
    </source>
</evidence>
<evidence type="ECO:0000256" key="3">
    <source>
        <dbReference type="ARBA" id="ARBA00022448"/>
    </source>
</evidence>
<feature type="domain" description="TonB C-terminal" evidence="12">
    <location>
        <begin position="75"/>
        <end position="169"/>
    </location>
</feature>
<feature type="non-terminal residue" evidence="13">
    <location>
        <position position="1"/>
    </location>
</feature>
<dbReference type="PANTHER" id="PTHR33446:SF14">
    <property type="entry name" value="PROTEIN TONB"/>
    <property type="match status" value="1"/>
</dbReference>
<feature type="compositionally biased region" description="Pro residues" evidence="11">
    <location>
        <begin position="18"/>
        <end position="34"/>
    </location>
</feature>
<accession>A0A7C5N4N9</accession>
<dbReference type="GO" id="GO:0015891">
    <property type="term" value="P:siderophore transport"/>
    <property type="evidence" value="ECO:0007669"/>
    <property type="project" value="InterPro"/>
</dbReference>
<dbReference type="GO" id="GO:0031992">
    <property type="term" value="F:energy transducer activity"/>
    <property type="evidence" value="ECO:0007669"/>
    <property type="project" value="InterPro"/>
</dbReference>
<evidence type="ECO:0000259" key="12">
    <source>
        <dbReference type="PROSITE" id="PS52015"/>
    </source>
</evidence>
<organism evidence="13">
    <name type="scientific">Thiolapillus brandeum</name>
    <dbReference type="NCBI Taxonomy" id="1076588"/>
    <lineage>
        <taxon>Bacteria</taxon>
        <taxon>Pseudomonadati</taxon>
        <taxon>Pseudomonadota</taxon>
        <taxon>Gammaproteobacteria</taxon>
        <taxon>Chromatiales</taxon>
        <taxon>Sedimenticolaceae</taxon>
        <taxon>Thiolapillus</taxon>
    </lineage>
</organism>
<evidence type="ECO:0000256" key="4">
    <source>
        <dbReference type="ARBA" id="ARBA00022475"/>
    </source>
</evidence>
<name>A0A7C5N4N9_9GAMM</name>
<dbReference type="PROSITE" id="PS52015">
    <property type="entry name" value="TONB_CTD"/>
    <property type="match status" value="1"/>
</dbReference>
<dbReference type="InterPro" id="IPR051045">
    <property type="entry name" value="TonB-dependent_transducer"/>
</dbReference>
<keyword evidence="10" id="KW-0735">Signal-anchor</keyword>
<comment type="similarity">
    <text evidence="2 10">Belongs to the TonB family.</text>
</comment>
<evidence type="ECO:0000256" key="10">
    <source>
        <dbReference type="RuleBase" id="RU362123"/>
    </source>
</evidence>
<reference evidence="13" key="1">
    <citation type="journal article" date="2020" name="mSystems">
        <title>Genome- and Community-Level Interaction Insights into Carbon Utilization and Element Cycling Functions of Hydrothermarchaeota in Hydrothermal Sediment.</title>
        <authorList>
            <person name="Zhou Z."/>
            <person name="Liu Y."/>
            <person name="Xu W."/>
            <person name="Pan J."/>
            <person name="Luo Z.H."/>
            <person name="Li M."/>
        </authorList>
    </citation>
    <scope>NUCLEOTIDE SEQUENCE [LARGE SCALE GENOMIC DNA]</scope>
    <source>
        <strain evidence="13">HyVt-535</strain>
    </source>
</reference>
<evidence type="ECO:0000256" key="5">
    <source>
        <dbReference type="ARBA" id="ARBA00022519"/>
    </source>
</evidence>
<dbReference type="Proteomes" id="UP000886100">
    <property type="component" value="Unassembled WGS sequence"/>
</dbReference>
<dbReference type="GO" id="GO:0030288">
    <property type="term" value="C:outer membrane-bounded periplasmic space"/>
    <property type="evidence" value="ECO:0007669"/>
    <property type="project" value="InterPro"/>
</dbReference>
<protein>
    <recommendedName>
        <fullName evidence="10">Protein TonB</fullName>
    </recommendedName>
</protein>
<comment type="subcellular location">
    <subcellularLocation>
        <location evidence="1 10">Cell inner membrane</location>
        <topology evidence="1 10">Single-pass membrane protein</topology>
        <orientation evidence="1 10">Periplasmic side</orientation>
    </subcellularLocation>
</comment>
<dbReference type="AlphaFoldDB" id="A0A7C5N4N9"/>
<evidence type="ECO:0000256" key="2">
    <source>
        <dbReference type="ARBA" id="ARBA00006555"/>
    </source>
</evidence>
<proteinExistence type="inferred from homology"/>
<dbReference type="Gene3D" id="3.30.1150.10">
    <property type="match status" value="1"/>
</dbReference>
<evidence type="ECO:0000256" key="11">
    <source>
        <dbReference type="SAM" id="MobiDB-lite"/>
    </source>
</evidence>
<feature type="compositionally biased region" description="Basic and acidic residues" evidence="11">
    <location>
        <begin position="1"/>
        <end position="10"/>
    </location>
</feature>
<dbReference type="Pfam" id="PF03544">
    <property type="entry name" value="TonB_C"/>
    <property type="match status" value="1"/>
</dbReference>
<dbReference type="InterPro" id="IPR037682">
    <property type="entry name" value="TonB_C"/>
</dbReference>
<keyword evidence="4 10" id="KW-1003">Cell membrane</keyword>
<feature type="region of interest" description="Disordered" evidence="11">
    <location>
        <begin position="1"/>
        <end position="42"/>
    </location>
</feature>
<evidence type="ECO:0000256" key="9">
    <source>
        <dbReference type="ARBA" id="ARBA00023136"/>
    </source>
</evidence>
<evidence type="ECO:0000256" key="6">
    <source>
        <dbReference type="ARBA" id="ARBA00022692"/>
    </source>
</evidence>
<dbReference type="EMBL" id="DROM01000386">
    <property type="protein sequence ID" value="HHH13844.1"/>
    <property type="molecule type" value="Genomic_DNA"/>
</dbReference>
<comment type="function">
    <text evidence="10">Interacts with outer membrane receptor proteins that carry out high-affinity binding and energy dependent uptake into the periplasmic space of specific substrates. It could act to transduce energy from the cytoplasmic membrane to specific energy-requiring processes in the outer membrane, resulting in the release into the periplasm of ligands bound by these outer membrane proteins.</text>
</comment>
<keyword evidence="5 10" id="KW-0997">Cell inner membrane</keyword>
<dbReference type="PRINTS" id="PR01374">
    <property type="entry name" value="TONBPROTEIN"/>
</dbReference>
<comment type="caution">
    <text evidence="13">The sequence shown here is derived from an EMBL/GenBank/DDBJ whole genome shotgun (WGS) entry which is preliminary data.</text>
</comment>
<evidence type="ECO:0000256" key="8">
    <source>
        <dbReference type="ARBA" id="ARBA00022989"/>
    </source>
</evidence>
<dbReference type="GO" id="GO:0015031">
    <property type="term" value="P:protein transport"/>
    <property type="evidence" value="ECO:0007669"/>
    <property type="project" value="UniProtKB-UniRule"/>
</dbReference>
<keyword evidence="7 10" id="KW-0653">Protein transport</keyword>